<evidence type="ECO:0000256" key="4">
    <source>
        <dbReference type="ARBA" id="ARBA00022679"/>
    </source>
</evidence>
<evidence type="ECO:0000256" key="1">
    <source>
        <dbReference type="ARBA" id="ARBA00001541"/>
    </source>
</evidence>
<dbReference type="InterPro" id="IPR000780">
    <property type="entry name" value="CheR_MeTrfase"/>
</dbReference>
<dbReference type="GO" id="GO:0032259">
    <property type="term" value="P:methylation"/>
    <property type="evidence" value="ECO:0007669"/>
    <property type="project" value="UniProtKB-KW"/>
</dbReference>
<proteinExistence type="predicted"/>
<evidence type="ECO:0000313" key="8">
    <source>
        <dbReference type="Proteomes" id="UP001320119"/>
    </source>
</evidence>
<evidence type="ECO:0000256" key="3">
    <source>
        <dbReference type="ARBA" id="ARBA00022603"/>
    </source>
</evidence>
<evidence type="ECO:0000256" key="2">
    <source>
        <dbReference type="ARBA" id="ARBA00012534"/>
    </source>
</evidence>
<dbReference type="InterPro" id="IPR022641">
    <property type="entry name" value="CheR_N"/>
</dbReference>
<dbReference type="PROSITE" id="PS50123">
    <property type="entry name" value="CHER"/>
    <property type="match status" value="1"/>
</dbReference>
<gene>
    <name evidence="7" type="ORF">MARGE09_P2217</name>
</gene>
<evidence type="ECO:0000259" key="6">
    <source>
        <dbReference type="PROSITE" id="PS50123"/>
    </source>
</evidence>
<dbReference type="EC" id="2.1.1.80" evidence="2"/>
<dbReference type="InterPro" id="IPR050903">
    <property type="entry name" value="Bact_Chemotaxis_MeTrfase"/>
</dbReference>
<reference evidence="7 8" key="1">
    <citation type="journal article" date="2022" name="IScience">
        <title>An ultrasensitive nanofiber-based assay for enzymatic hydrolysis and deep-sea microbial degradation of cellulose.</title>
        <authorList>
            <person name="Tsudome M."/>
            <person name="Tachioka M."/>
            <person name="Miyazaki M."/>
            <person name="Uchimura K."/>
            <person name="Tsuda M."/>
            <person name="Takaki Y."/>
            <person name="Deguchi S."/>
        </authorList>
    </citation>
    <scope>NUCLEOTIDE SEQUENCE [LARGE SCALE GENOMIC DNA]</scope>
    <source>
        <strain evidence="7 8">GE09</strain>
    </source>
</reference>
<dbReference type="InterPro" id="IPR029063">
    <property type="entry name" value="SAM-dependent_MTases_sf"/>
</dbReference>
<dbReference type="AlphaFoldDB" id="A0AAN1WI26"/>
<dbReference type="RefSeq" id="WP_236982069.1">
    <property type="nucleotide sequence ID" value="NZ_AP023086.1"/>
</dbReference>
<keyword evidence="8" id="KW-1185">Reference proteome</keyword>
<dbReference type="Pfam" id="PF03705">
    <property type="entry name" value="CheR_N"/>
    <property type="match status" value="1"/>
</dbReference>
<dbReference type="SUPFAM" id="SSF53335">
    <property type="entry name" value="S-adenosyl-L-methionine-dependent methyltransferases"/>
    <property type="match status" value="1"/>
</dbReference>
<dbReference type="KEGG" id="marq:MARGE09_P2217"/>
<dbReference type="CDD" id="cd02440">
    <property type="entry name" value="AdoMet_MTases"/>
    <property type="match status" value="1"/>
</dbReference>
<dbReference type="PANTHER" id="PTHR24422">
    <property type="entry name" value="CHEMOTAXIS PROTEIN METHYLTRANSFERASE"/>
    <property type="match status" value="1"/>
</dbReference>
<dbReference type="SUPFAM" id="SSF47757">
    <property type="entry name" value="Chemotaxis receptor methyltransferase CheR, N-terminal domain"/>
    <property type="match status" value="1"/>
</dbReference>
<evidence type="ECO:0000313" key="7">
    <source>
        <dbReference type="EMBL" id="BCD98016.1"/>
    </source>
</evidence>
<comment type="catalytic activity">
    <reaction evidence="1">
        <text>L-glutamyl-[protein] + S-adenosyl-L-methionine = [protein]-L-glutamate 5-O-methyl ester + S-adenosyl-L-homocysteine</text>
        <dbReference type="Rhea" id="RHEA:24452"/>
        <dbReference type="Rhea" id="RHEA-COMP:10208"/>
        <dbReference type="Rhea" id="RHEA-COMP:10311"/>
        <dbReference type="ChEBI" id="CHEBI:29973"/>
        <dbReference type="ChEBI" id="CHEBI:57856"/>
        <dbReference type="ChEBI" id="CHEBI:59789"/>
        <dbReference type="ChEBI" id="CHEBI:82795"/>
        <dbReference type="EC" id="2.1.1.80"/>
    </reaction>
</comment>
<dbReference type="Pfam" id="PF01739">
    <property type="entry name" value="CheR"/>
    <property type="match status" value="1"/>
</dbReference>
<organism evidence="7 8">
    <name type="scientific">Marinagarivorans cellulosilyticus</name>
    <dbReference type="NCBI Taxonomy" id="2721545"/>
    <lineage>
        <taxon>Bacteria</taxon>
        <taxon>Pseudomonadati</taxon>
        <taxon>Pseudomonadota</taxon>
        <taxon>Gammaproteobacteria</taxon>
        <taxon>Cellvibrionales</taxon>
        <taxon>Cellvibrionaceae</taxon>
        <taxon>Marinagarivorans</taxon>
    </lineage>
</organism>
<feature type="domain" description="CheR-type methyltransferase" evidence="6">
    <location>
        <begin position="4"/>
        <end position="282"/>
    </location>
</feature>
<accession>A0AAN1WI26</accession>
<name>A0AAN1WI26_9GAMM</name>
<keyword evidence="5" id="KW-0949">S-adenosyl-L-methionine</keyword>
<keyword evidence="3" id="KW-0489">Methyltransferase</keyword>
<dbReference type="GO" id="GO:0008983">
    <property type="term" value="F:protein-glutamate O-methyltransferase activity"/>
    <property type="evidence" value="ECO:0007669"/>
    <property type="project" value="UniProtKB-EC"/>
</dbReference>
<dbReference type="EMBL" id="AP023086">
    <property type="protein sequence ID" value="BCD98016.1"/>
    <property type="molecule type" value="Genomic_DNA"/>
</dbReference>
<evidence type="ECO:0000256" key="5">
    <source>
        <dbReference type="ARBA" id="ARBA00022691"/>
    </source>
</evidence>
<dbReference type="InterPro" id="IPR022642">
    <property type="entry name" value="CheR_C"/>
</dbReference>
<dbReference type="Gene3D" id="3.40.50.150">
    <property type="entry name" value="Vaccinia Virus protein VP39"/>
    <property type="match status" value="1"/>
</dbReference>
<dbReference type="Gene3D" id="1.10.155.10">
    <property type="entry name" value="Chemotaxis receptor methyltransferase CheR, N-terminal domain"/>
    <property type="match status" value="1"/>
</dbReference>
<protein>
    <recommendedName>
        <fullName evidence="2">protein-glutamate O-methyltransferase</fullName>
        <ecNumber evidence="2">2.1.1.80</ecNumber>
    </recommendedName>
</protein>
<dbReference type="PANTHER" id="PTHR24422:SF19">
    <property type="entry name" value="CHEMOTAXIS PROTEIN METHYLTRANSFERASE"/>
    <property type="match status" value="1"/>
</dbReference>
<dbReference type="PRINTS" id="PR00996">
    <property type="entry name" value="CHERMTFRASE"/>
</dbReference>
<sequence length="282" mass="32947">MVWSLQSLPELNDIEFERWGKLLEERAGIYMGDQQRVFLQTQVAMRMRELDFDSYSKYLDFVLDGVSGMLEWTRLIDRLVVKETSFFRHKESIDMVAQHLAKRLVDSHDSESFELWSVGCSSGEEPYSLAMVLNDAYKWVNKDPLYGITATDISRAALSLARTGIYNERKLERLDQNYRQRYFTTLDDGKYQVISSLRDRICFNQGNVLNISEMPVVKVDAIYCQNLLIYFKRWLRENIMNAFVERLKPGGILVIGLGEVVDWSHPKMKRISTEEVQAYVHI</sequence>
<dbReference type="Proteomes" id="UP001320119">
    <property type="component" value="Chromosome"/>
</dbReference>
<keyword evidence="4" id="KW-0808">Transferase</keyword>
<dbReference type="SMART" id="SM00138">
    <property type="entry name" value="MeTrc"/>
    <property type="match status" value="1"/>
</dbReference>
<dbReference type="InterPro" id="IPR036804">
    <property type="entry name" value="CheR_N_sf"/>
</dbReference>